<dbReference type="EMBL" id="BART01015919">
    <property type="protein sequence ID" value="GAG75837.1"/>
    <property type="molecule type" value="Genomic_DNA"/>
</dbReference>
<gene>
    <name evidence="1" type="ORF">S01H4_30785</name>
</gene>
<protein>
    <submittedName>
        <fullName evidence="1">Uncharacterized protein</fullName>
    </submittedName>
</protein>
<proteinExistence type="predicted"/>
<organism evidence="1">
    <name type="scientific">marine sediment metagenome</name>
    <dbReference type="NCBI Taxonomy" id="412755"/>
    <lineage>
        <taxon>unclassified sequences</taxon>
        <taxon>metagenomes</taxon>
        <taxon>ecological metagenomes</taxon>
    </lineage>
</organism>
<dbReference type="AlphaFoldDB" id="X1B3C8"/>
<comment type="caution">
    <text evidence="1">The sequence shown here is derived from an EMBL/GenBank/DDBJ whole genome shotgun (WGS) entry which is preliminary data.</text>
</comment>
<reference evidence="1" key="1">
    <citation type="journal article" date="2014" name="Front. Microbiol.">
        <title>High frequency of phylogenetically diverse reductive dehalogenase-homologous genes in deep subseafloor sedimentary metagenomes.</title>
        <authorList>
            <person name="Kawai M."/>
            <person name="Futagami T."/>
            <person name="Toyoda A."/>
            <person name="Takaki Y."/>
            <person name="Nishi S."/>
            <person name="Hori S."/>
            <person name="Arai W."/>
            <person name="Tsubouchi T."/>
            <person name="Morono Y."/>
            <person name="Uchiyama I."/>
            <person name="Ito T."/>
            <person name="Fujiyama A."/>
            <person name="Inagaki F."/>
            <person name="Takami H."/>
        </authorList>
    </citation>
    <scope>NUCLEOTIDE SEQUENCE</scope>
    <source>
        <strain evidence="1">Expedition CK06-06</strain>
    </source>
</reference>
<accession>X1B3C8</accession>
<name>X1B3C8_9ZZZZ</name>
<evidence type="ECO:0000313" key="1">
    <source>
        <dbReference type="EMBL" id="GAG75837.1"/>
    </source>
</evidence>
<sequence>MLENLPLRENKSEEKQIEEILFRAVNLFEKTGLKELAEKWDTILKMYVGKKVLTKKDIYYNSE</sequence>